<dbReference type="OrthoDB" id="408702at2759"/>
<dbReference type="CDD" id="cd01285">
    <property type="entry name" value="nucleoside_deaminase"/>
    <property type="match status" value="1"/>
</dbReference>
<evidence type="ECO:0000256" key="2">
    <source>
        <dbReference type="ARBA" id="ARBA00022723"/>
    </source>
</evidence>
<reference evidence="7" key="1">
    <citation type="submission" date="2025-08" db="UniProtKB">
        <authorList>
            <consortium name="RefSeq"/>
        </authorList>
    </citation>
    <scope>IDENTIFICATION</scope>
</reference>
<dbReference type="RefSeq" id="XP_030054355.1">
    <property type="nucleotide sequence ID" value="XM_030198495.1"/>
</dbReference>
<dbReference type="Pfam" id="PF00383">
    <property type="entry name" value="dCMP_cyt_deam_1"/>
    <property type="match status" value="1"/>
</dbReference>
<evidence type="ECO:0000256" key="3">
    <source>
        <dbReference type="ARBA" id="ARBA00022801"/>
    </source>
</evidence>
<keyword evidence="4" id="KW-0862">Zinc</keyword>
<name>A0A6P7XUL3_9AMPH</name>
<dbReference type="GO" id="GO:0002100">
    <property type="term" value="P:tRNA wobble adenosine to inosine editing"/>
    <property type="evidence" value="ECO:0007669"/>
    <property type="project" value="TreeGrafter"/>
</dbReference>
<dbReference type="Proteomes" id="UP000515156">
    <property type="component" value="Chromosome 3"/>
</dbReference>
<protein>
    <submittedName>
        <fullName evidence="7">tRNA-specific adenosine deaminase 2 isoform X1</fullName>
    </submittedName>
</protein>
<dbReference type="SUPFAM" id="SSF53927">
    <property type="entry name" value="Cytidine deaminase-like"/>
    <property type="match status" value="1"/>
</dbReference>
<dbReference type="GO" id="GO:0005737">
    <property type="term" value="C:cytoplasm"/>
    <property type="evidence" value="ECO:0007669"/>
    <property type="project" value="TreeGrafter"/>
</dbReference>
<dbReference type="CTD" id="134637"/>
<evidence type="ECO:0000313" key="7">
    <source>
        <dbReference type="RefSeq" id="XP_030054355.1"/>
    </source>
</evidence>
<dbReference type="InterPro" id="IPR016193">
    <property type="entry name" value="Cytidine_deaminase-like"/>
</dbReference>
<gene>
    <name evidence="7" type="primary">ADAT2</name>
</gene>
<accession>A0A6P7XUL3</accession>
<dbReference type="GO" id="GO:0052717">
    <property type="term" value="F:tRNA-specific adenosine-34 deaminase activity"/>
    <property type="evidence" value="ECO:0007669"/>
    <property type="project" value="TreeGrafter"/>
</dbReference>
<dbReference type="AlphaFoldDB" id="A0A6P7XUL3"/>
<proteinExistence type="predicted"/>
<dbReference type="InParanoid" id="A0A6P7XUL3"/>
<dbReference type="PANTHER" id="PTHR11079:SF149">
    <property type="entry name" value="TRNA-SPECIFIC ADENOSINE DEAMINASE 2"/>
    <property type="match status" value="1"/>
</dbReference>
<dbReference type="InterPro" id="IPR016192">
    <property type="entry name" value="APOBEC/CMP_deaminase_Zn-bd"/>
</dbReference>
<sequence>MGSGVGCKAIGVEWQRWMEEAFCMAKEALESGEVPVGCLMVYNNTVLGHGRNEVNETKNATRHAEMVAIDQVLTWCRDHGKSPMEVFEQTVLYVTVEPCIMCAGALRLLSSRRRWLHENVLKIQVCGSSKITNLPPGENVLQLCGEDGTGEILSQTICQKNTPGLCYLQVAPIALKKIIIPNPFSSMTPPYPSRLPSNAAVLLGCLQPAL</sequence>
<dbReference type="Gene3D" id="3.40.140.10">
    <property type="entry name" value="Cytidine Deaminase, domain 2"/>
    <property type="match status" value="1"/>
</dbReference>
<feature type="domain" description="CMP/dCMP-type deaminase" evidence="5">
    <location>
        <begin position="12"/>
        <end position="141"/>
    </location>
</feature>
<organism evidence="6 7">
    <name type="scientific">Microcaecilia unicolor</name>
    <dbReference type="NCBI Taxonomy" id="1415580"/>
    <lineage>
        <taxon>Eukaryota</taxon>
        <taxon>Metazoa</taxon>
        <taxon>Chordata</taxon>
        <taxon>Craniata</taxon>
        <taxon>Vertebrata</taxon>
        <taxon>Euteleostomi</taxon>
        <taxon>Amphibia</taxon>
        <taxon>Gymnophiona</taxon>
        <taxon>Siphonopidae</taxon>
        <taxon>Microcaecilia</taxon>
    </lineage>
</organism>
<dbReference type="PROSITE" id="PS00903">
    <property type="entry name" value="CYT_DCMP_DEAMINASES_1"/>
    <property type="match status" value="1"/>
</dbReference>
<evidence type="ECO:0000256" key="4">
    <source>
        <dbReference type="ARBA" id="ARBA00022833"/>
    </source>
</evidence>
<comment type="cofactor">
    <cofactor evidence="1">
        <name>Zn(2+)</name>
        <dbReference type="ChEBI" id="CHEBI:29105"/>
    </cofactor>
</comment>
<keyword evidence="3" id="KW-0378">Hydrolase</keyword>
<evidence type="ECO:0000259" key="5">
    <source>
        <dbReference type="PROSITE" id="PS51747"/>
    </source>
</evidence>
<dbReference type="PROSITE" id="PS51747">
    <property type="entry name" value="CYT_DCMP_DEAMINASES_2"/>
    <property type="match status" value="1"/>
</dbReference>
<dbReference type="GeneID" id="115466915"/>
<evidence type="ECO:0000256" key="1">
    <source>
        <dbReference type="ARBA" id="ARBA00001947"/>
    </source>
</evidence>
<dbReference type="KEGG" id="muo:115466915"/>
<dbReference type="PANTHER" id="PTHR11079">
    <property type="entry name" value="CYTOSINE DEAMINASE FAMILY MEMBER"/>
    <property type="match status" value="1"/>
</dbReference>
<dbReference type="InterPro" id="IPR002125">
    <property type="entry name" value="CMP_dCMP_dom"/>
</dbReference>
<keyword evidence="2" id="KW-0479">Metal-binding</keyword>
<keyword evidence="6" id="KW-1185">Reference proteome</keyword>
<dbReference type="GO" id="GO:0005634">
    <property type="term" value="C:nucleus"/>
    <property type="evidence" value="ECO:0007669"/>
    <property type="project" value="TreeGrafter"/>
</dbReference>
<evidence type="ECO:0000313" key="6">
    <source>
        <dbReference type="Proteomes" id="UP000515156"/>
    </source>
</evidence>
<dbReference type="GO" id="GO:0008270">
    <property type="term" value="F:zinc ion binding"/>
    <property type="evidence" value="ECO:0007669"/>
    <property type="project" value="InterPro"/>
</dbReference>